<dbReference type="VEuPathDB" id="TrichDB:TVAGG3_0678270"/>
<dbReference type="VEuPathDB" id="TrichDB:TVAG_021560"/>
<dbReference type="RefSeq" id="XP_001581195.1">
    <property type="nucleotide sequence ID" value="XM_001581145.1"/>
</dbReference>
<protein>
    <submittedName>
        <fullName evidence="1">Uncharacterized protein</fullName>
    </submittedName>
</protein>
<reference evidence="1" key="2">
    <citation type="journal article" date="2007" name="Science">
        <title>Draft genome sequence of the sexually transmitted pathogen Trichomonas vaginalis.</title>
        <authorList>
            <person name="Carlton J.M."/>
            <person name="Hirt R.P."/>
            <person name="Silva J.C."/>
            <person name="Delcher A.L."/>
            <person name="Schatz M."/>
            <person name="Zhao Q."/>
            <person name="Wortman J.R."/>
            <person name="Bidwell S.L."/>
            <person name="Alsmark U.C.M."/>
            <person name="Besteiro S."/>
            <person name="Sicheritz-Ponten T."/>
            <person name="Noel C.J."/>
            <person name="Dacks J.B."/>
            <person name="Foster P.G."/>
            <person name="Simillion C."/>
            <person name="Van de Peer Y."/>
            <person name="Miranda-Saavedra D."/>
            <person name="Barton G.J."/>
            <person name="Westrop G.D."/>
            <person name="Mueller S."/>
            <person name="Dessi D."/>
            <person name="Fiori P.L."/>
            <person name="Ren Q."/>
            <person name="Paulsen I."/>
            <person name="Zhang H."/>
            <person name="Bastida-Corcuera F.D."/>
            <person name="Simoes-Barbosa A."/>
            <person name="Brown M.T."/>
            <person name="Hayes R.D."/>
            <person name="Mukherjee M."/>
            <person name="Okumura C.Y."/>
            <person name="Schneider R."/>
            <person name="Smith A.J."/>
            <person name="Vanacova S."/>
            <person name="Villalvazo M."/>
            <person name="Haas B.J."/>
            <person name="Pertea M."/>
            <person name="Feldblyum T.V."/>
            <person name="Utterback T.R."/>
            <person name="Shu C.L."/>
            <person name="Osoegawa K."/>
            <person name="de Jong P.J."/>
            <person name="Hrdy I."/>
            <person name="Horvathova L."/>
            <person name="Zubacova Z."/>
            <person name="Dolezal P."/>
            <person name="Malik S.B."/>
            <person name="Logsdon J.M. Jr."/>
            <person name="Henze K."/>
            <person name="Gupta A."/>
            <person name="Wang C.C."/>
            <person name="Dunne R.L."/>
            <person name="Upcroft J.A."/>
            <person name="Upcroft P."/>
            <person name="White O."/>
            <person name="Salzberg S.L."/>
            <person name="Tang P."/>
            <person name="Chiu C.-H."/>
            <person name="Lee Y.-S."/>
            <person name="Embley T.M."/>
            <person name="Coombs G.H."/>
            <person name="Mottram J.C."/>
            <person name="Tachezy J."/>
            <person name="Fraser-Liggett C.M."/>
            <person name="Johnson P.J."/>
        </authorList>
    </citation>
    <scope>NUCLEOTIDE SEQUENCE [LARGE SCALE GENOMIC DNA]</scope>
    <source>
        <strain evidence="1">G3</strain>
    </source>
</reference>
<dbReference type="AlphaFoldDB" id="A2DHD6"/>
<organism evidence="1 2">
    <name type="scientific">Trichomonas vaginalis (strain ATCC PRA-98 / G3)</name>
    <dbReference type="NCBI Taxonomy" id="412133"/>
    <lineage>
        <taxon>Eukaryota</taxon>
        <taxon>Metamonada</taxon>
        <taxon>Parabasalia</taxon>
        <taxon>Trichomonadida</taxon>
        <taxon>Trichomonadidae</taxon>
        <taxon>Trichomonas</taxon>
    </lineage>
</organism>
<dbReference type="EMBL" id="DS113200">
    <property type="protein sequence ID" value="EAY20209.1"/>
    <property type="molecule type" value="Genomic_DNA"/>
</dbReference>
<gene>
    <name evidence="1" type="ORF">TVAG_021560</name>
</gene>
<dbReference type="KEGG" id="tva:5465745"/>
<keyword evidence="2" id="KW-1185">Reference proteome</keyword>
<accession>A2DHD6</accession>
<dbReference type="InParanoid" id="A2DHD6"/>
<dbReference type="Proteomes" id="UP000001542">
    <property type="component" value="Unassembled WGS sequence"/>
</dbReference>
<evidence type="ECO:0000313" key="2">
    <source>
        <dbReference type="Proteomes" id="UP000001542"/>
    </source>
</evidence>
<sequence>MSDENLWKYDKLFAIMRGYINEKQANGDNETNDQIGRIAALIFEIEQEFLPNKKKDLTRDQRHIITMYCPRHSRENEQKRKDNYIGDTNYKELESYKLILELNNNKVPQDTFIRKLIELMKETDNLDIPREAKRSKEAHYKFLNEHIDILRELIENGLKFEYN</sequence>
<reference evidence="1" key="1">
    <citation type="submission" date="2006-10" db="EMBL/GenBank/DDBJ databases">
        <authorList>
            <person name="Amadeo P."/>
            <person name="Zhao Q."/>
            <person name="Wortman J."/>
            <person name="Fraser-Liggett C."/>
            <person name="Carlton J."/>
        </authorList>
    </citation>
    <scope>NUCLEOTIDE SEQUENCE</scope>
    <source>
        <strain evidence="1">G3</strain>
    </source>
</reference>
<evidence type="ECO:0000313" key="1">
    <source>
        <dbReference type="EMBL" id="EAY20209.1"/>
    </source>
</evidence>
<proteinExistence type="predicted"/>
<name>A2DHD6_TRIV3</name>